<protein>
    <recommendedName>
        <fullName evidence="2">N-acetylmuramoyl-L-alanine amidase</fullName>
        <ecNumber evidence="2">3.5.1.28</ecNumber>
    </recommendedName>
</protein>
<evidence type="ECO:0000256" key="4">
    <source>
        <dbReference type="ARBA" id="ARBA00023316"/>
    </source>
</evidence>
<dbReference type="GO" id="GO:0009253">
    <property type="term" value="P:peptidoglycan catabolic process"/>
    <property type="evidence" value="ECO:0007669"/>
    <property type="project" value="InterPro"/>
</dbReference>
<evidence type="ECO:0000256" key="3">
    <source>
        <dbReference type="ARBA" id="ARBA00022801"/>
    </source>
</evidence>
<reference evidence="6 7" key="1">
    <citation type="submission" date="2019-03" db="EMBL/GenBank/DDBJ databases">
        <title>Jiella endophytica sp. nov., a novel endophytic bacterium isolated from root of Ficus microcarpa Linn. f.</title>
        <authorList>
            <person name="Tuo L."/>
        </authorList>
    </citation>
    <scope>NUCLEOTIDE SEQUENCE [LARGE SCALE GENOMIC DNA]</scope>
    <source>
        <strain evidence="6 7">CBS5Q-3</strain>
    </source>
</reference>
<evidence type="ECO:0000256" key="1">
    <source>
        <dbReference type="ARBA" id="ARBA00001561"/>
    </source>
</evidence>
<evidence type="ECO:0000256" key="2">
    <source>
        <dbReference type="ARBA" id="ARBA00011901"/>
    </source>
</evidence>
<dbReference type="EC" id="3.5.1.28" evidence="2"/>
<dbReference type="PANTHER" id="PTHR30417:SF1">
    <property type="entry name" value="N-ACETYLMURAMOYL-L-ALANINE AMIDASE AMID"/>
    <property type="match status" value="1"/>
</dbReference>
<comment type="catalytic activity">
    <reaction evidence="1">
        <text>Hydrolyzes the link between N-acetylmuramoyl residues and L-amino acid residues in certain cell-wall glycopeptides.</text>
        <dbReference type="EC" id="3.5.1.28"/>
    </reaction>
</comment>
<keyword evidence="4" id="KW-0961">Cell wall biogenesis/degradation</keyword>
<dbReference type="InterPro" id="IPR036505">
    <property type="entry name" value="Amidase/PGRP_sf"/>
</dbReference>
<dbReference type="Gene3D" id="3.40.80.10">
    <property type="entry name" value="Peptidoglycan recognition protein-like"/>
    <property type="match status" value="1"/>
</dbReference>
<dbReference type="RefSeq" id="WP_134761244.1">
    <property type="nucleotide sequence ID" value="NZ_SOZD01000002.1"/>
</dbReference>
<feature type="domain" description="N-acetylmuramoyl-L-alanine amidase" evidence="5">
    <location>
        <begin position="38"/>
        <end position="180"/>
    </location>
</feature>
<comment type="caution">
    <text evidence="6">The sequence shown here is derived from an EMBL/GenBank/DDBJ whole genome shotgun (WGS) entry which is preliminary data.</text>
</comment>
<dbReference type="Proteomes" id="UP000298179">
    <property type="component" value="Unassembled WGS sequence"/>
</dbReference>
<dbReference type="GO" id="GO:0008745">
    <property type="term" value="F:N-acetylmuramoyl-L-alanine amidase activity"/>
    <property type="evidence" value="ECO:0007669"/>
    <property type="project" value="UniProtKB-EC"/>
</dbReference>
<evidence type="ECO:0000313" key="7">
    <source>
        <dbReference type="Proteomes" id="UP000298179"/>
    </source>
</evidence>
<dbReference type="InterPro" id="IPR002502">
    <property type="entry name" value="Amidase_domain"/>
</dbReference>
<dbReference type="GO" id="GO:0071555">
    <property type="term" value="P:cell wall organization"/>
    <property type="evidence" value="ECO:0007669"/>
    <property type="project" value="UniProtKB-KW"/>
</dbReference>
<keyword evidence="3" id="KW-0378">Hydrolase</keyword>
<name>A0A4Y8RQK3_9HYPH</name>
<evidence type="ECO:0000259" key="5">
    <source>
        <dbReference type="SMART" id="SM00644"/>
    </source>
</evidence>
<dbReference type="CDD" id="cd06583">
    <property type="entry name" value="PGRP"/>
    <property type="match status" value="1"/>
</dbReference>
<gene>
    <name evidence="6" type="ORF">E3C22_06755</name>
</gene>
<dbReference type="InterPro" id="IPR051206">
    <property type="entry name" value="NAMLAA_amidase_2"/>
</dbReference>
<dbReference type="GO" id="GO:0009254">
    <property type="term" value="P:peptidoglycan turnover"/>
    <property type="evidence" value="ECO:0007669"/>
    <property type="project" value="TreeGrafter"/>
</dbReference>
<organism evidence="6 7">
    <name type="scientific">Jiella endophytica</name>
    <dbReference type="NCBI Taxonomy" id="2558362"/>
    <lineage>
        <taxon>Bacteria</taxon>
        <taxon>Pseudomonadati</taxon>
        <taxon>Pseudomonadota</taxon>
        <taxon>Alphaproteobacteria</taxon>
        <taxon>Hyphomicrobiales</taxon>
        <taxon>Aurantimonadaceae</taxon>
        <taxon>Jiella</taxon>
    </lineage>
</organism>
<dbReference type="Pfam" id="PF01510">
    <property type="entry name" value="Amidase_2"/>
    <property type="match status" value="1"/>
</dbReference>
<evidence type="ECO:0000313" key="6">
    <source>
        <dbReference type="EMBL" id="TFF25074.1"/>
    </source>
</evidence>
<dbReference type="PANTHER" id="PTHR30417">
    <property type="entry name" value="N-ACETYLMURAMOYL-L-ALANINE AMIDASE AMID"/>
    <property type="match status" value="1"/>
</dbReference>
<dbReference type="AlphaFoldDB" id="A0A4Y8RQK3"/>
<dbReference type="OrthoDB" id="9794842at2"/>
<sequence length="218" mass="24445">MNVSAQWQFDLPGHARPGDGDLAERWYPDIQSAWPKCTSPRVYDPIDGIRAVVIHGTQGSSSSGAVSVMHAGKASFHWLVPDENEDAHGKFAWACVPEARAAWHVRNSASHPEVWNGENRINHFSLGIEIVNAQDKKDPFSDWQVEMTARIVRYCWLKYPNLKHVVAHARLDPDRRKDPTELFPWERFRSLVLTGSDARLVAAQTDGDDDAGGYAVYG</sequence>
<dbReference type="SUPFAM" id="SSF55846">
    <property type="entry name" value="N-acetylmuramoyl-L-alanine amidase-like"/>
    <property type="match status" value="1"/>
</dbReference>
<proteinExistence type="predicted"/>
<keyword evidence="7" id="KW-1185">Reference proteome</keyword>
<dbReference type="SMART" id="SM00644">
    <property type="entry name" value="Ami_2"/>
    <property type="match status" value="1"/>
</dbReference>
<dbReference type="EMBL" id="SOZD01000002">
    <property type="protein sequence ID" value="TFF25074.1"/>
    <property type="molecule type" value="Genomic_DNA"/>
</dbReference>
<accession>A0A4Y8RQK3</accession>